<name>A0A2H1VTL6_SPOFR</name>
<evidence type="ECO:0000259" key="4">
    <source>
        <dbReference type="Pfam" id="PF04500"/>
    </source>
</evidence>
<reference evidence="5" key="1">
    <citation type="submission" date="2016-07" db="EMBL/GenBank/DDBJ databases">
        <authorList>
            <person name="Bretaudeau A."/>
        </authorList>
    </citation>
    <scope>NUCLEOTIDE SEQUENCE</scope>
    <source>
        <strain evidence="5">Rice</strain>
        <tissue evidence="5">Whole body</tissue>
    </source>
</reference>
<evidence type="ECO:0000256" key="1">
    <source>
        <dbReference type="ARBA" id="ARBA00022723"/>
    </source>
</evidence>
<evidence type="ECO:0000313" key="5">
    <source>
        <dbReference type="EMBL" id="SOQ44153.1"/>
    </source>
</evidence>
<evidence type="ECO:0000256" key="2">
    <source>
        <dbReference type="ARBA" id="ARBA00022771"/>
    </source>
</evidence>
<dbReference type="InterPro" id="IPR007588">
    <property type="entry name" value="Znf_FLYWCH"/>
</dbReference>
<keyword evidence="2" id="KW-0863">Zinc-finger</keyword>
<organism evidence="5">
    <name type="scientific">Spodoptera frugiperda</name>
    <name type="common">Fall armyworm</name>
    <dbReference type="NCBI Taxonomy" id="7108"/>
    <lineage>
        <taxon>Eukaryota</taxon>
        <taxon>Metazoa</taxon>
        <taxon>Ecdysozoa</taxon>
        <taxon>Arthropoda</taxon>
        <taxon>Hexapoda</taxon>
        <taxon>Insecta</taxon>
        <taxon>Pterygota</taxon>
        <taxon>Neoptera</taxon>
        <taxon>Endopterygota</taxon>
        <taxon>Lepidoptera</taxon>
        <taxon>Glossata</taxon>
        <taxon>Ditrysia</taxon>
        <taxon>Noctuoidea</taxon>
        <taxon>Noctuidae</taxon>
        <taxon>Amphipyrinae</taxon>
        <taxon>Spodoptera</taxon>
    </lineage>
</organism>
<dbReference type="Pfam" id="PF04500">
    <property type="entry name" value="FLYWCH"/>
    <property type="match status" value="3"/>
</dbReference>
<feature type="domain" description="FLYWCH-type" evidence="4">
    <location>
        <begin position="58"/>
        <end position="113"/>
    </location>
</feature>
<proteinExistence type="predicted"/>
<gene>
    <name evidence="5" type="ORF">SFRICE_007505</name>
</gene>
<dbReference type="Gene3D" id="2.20.25.240">
    <property type="match status" value="4"/>
</dbReference>
<dbReference type="AlphaFoldDB" id="A0A2H1VTL6"/>
<protein>
    <submittedName>
        <fullName evidence="5">SFRICE_007505</fullName>
    </submittedName>
</protein>
<keyword evidence="3" id="KW-0862">Zinc</keyword>
<accession>A0A2H1VTL6</accession>
<feature type="domain" description="FLYWCH-type" evidence="4">
    <location>
        <begin position="119"/>
        <end position="157"/>
    </location>
</feature>
<dbReference type="EMBL" id="ODYU01004357">
    <property type="protein sequence ID" value="SOQ44153.1"/>
    <property type="molecule type" value="Genomic_DNA"/>
</dbReference>
<feature type="domain" description="FLYWCH-type" evidence="4">
    <location>
        <begin position="163"/>
        <end position="225"/>
    </location>
</feature>
<dbReference type="GO" id="GO:0008270">
    <property type="term" value="F:zinc ion binding"/>
    <property type="evidence" value="ECO:0007669"/>
    <property type="project" value="UniProtKB-KW"/>
</dbReference>
<evidence type="ECO:0000256" key="3">
    <source>
        <dbReference type="ARBA" id="ARBA00022833"/>
    </source>
</evidence>
<sequence>MSMGGGDCLPSAVFVTSQKGNAMISYEGYTFSYKKCNRGSNIKKRWVCSTHFCKGFVFVTSRRGYPMIRYEGHTFYNKKDSKRPSKYKKRWVCSSHFHRSCRATIYTVEGAIVSVRTVFVTSQRGNTLISYEGYTFSYQKSRKEYNMKKRWVCSTQYSKGSVFVTSKRGNRLISYEGYTFSHQNLKRKTSVKKRWVCSTHYCKGCKAAIYTVEDIIILVKNEHNH</sequence>
<keyword evidence="1" id="KW-0479">Metal-binding</keyword>